<evidence type="ECO:0000313" key="3">
    <source>
        <dbReference type="Proteomes" id="UP001500893"/>
    </source>
</evidence>
<gene>
    <name evidence="2" type="ORF">GCM10010521_61660</name>
</gene>
<dbReference type="SUPFAM" id="SSF50129">
    <property type="entry name" value="GroES-like"/>
    <property type="match status" value="1"/>
</dbReference>
<dbReference type="Gene3D" id="3.90.180.10">
    <property type="entry name" value="Medium-chain alcohol dehydrogenases, catalytic domain"/>
    <property type="match status" value="1"/>
</dbReference>
<keyword evidence="3" id="KW-1185">Reference proteome</keyword>
<dbReference type="InterPro" id="IPR013149">
    <property type="entry name" value="ADH-like_C"/>
</dbReference>
<evidence type="ECO:0000313" key="2">
    <source>
        <dbReference type="EMBL" id="GAA2774901.1"/>
    </source>
</evidence>
<dbReference type="SUPFAM" id="SSF51735">
    <property type="entry name" value="NAD(P)-binding Rossmann-fold domains"/>
    <property type="match status" value="1"/>
</dbReference>
<dbReference type="PANTHER" id="PTHR45033">
    <property type="match status" value="1"/>
</dbReference>
<reference evidence="2 3" key="1">
    <citation type="journal article" date="2019" name="Int. J. Syst. Evol. Microbiol.">
        <title>The Global Catalogue of Microorganisms (GCM) 10K type strain sequencing project: providing services to taxonomists for standard genome sequencing and annotation.</title>
        <authorList>
            <consortium name="The Broad Institute Genomics Platform"/>
            <consortium name="The Broad Institute Genome Sequencing Center for Infectious Disease"/>
            <person name="Wu L."/>
            <person name="Ma J."/>
        </authorList>
    </citation>
    <scope>NUCLEOTIDE SEQUENCE [LARGE SCALE GENOMIC DNA]</scope>
    <source>
        <strain evidence="2 3">JCM 11574</strain>
    </source>
</reference>
<dbReference type="InterPro" id="IPR011032">
    <property type="entry name" value="GroES-like_sf"/>
</dbReference>
<dbReference type="RefSeq" id="WP_345058152.1">
    <property type="nucleotide sequence ID" value="NZ_BAAAVM010000119.1"/>
</dbReference>
<feature type="domain" description="Enoyl reductase (ER)" evidence="1">
    <location>
        <begin position="10"/>
        <end position="326"/>
    </location>
</feature>
<dbReference type="InterPro" id="IPR020843">
    <property type="entry name" value="ER"/>
</dbReference>
<dbReference type="Pfam" id="PF08240">
    <property type="entry name" value="ADH_N"/>
    <property type="match status" value="1"/>
</dbReference>
<dbReference type="Pfam" id="PF00107">
    <property type="entry name" value="ADH_zinc_N"/>
    <property type="match status" value="1"/>
</dbReference>
<dbReference type="PANTHER" id="PTHR45033:SF3">
    <property type="entry name" value="DEHYDROGENASE, PUTATIVE (AFU_ORTHOLOGUE AFUA_2G13270)-RELATED"/>
    <property type="match status" value="1"/>
</dbReference>
<comment type="caution">
    <text evidence="2">The sequence shown here is derived from an EMBL/GenBank/DDBJ whole genome shotgun (WGS) entry which is preliminary data.</text>
</comment>
<dbReference type="CDD" id="cd05188">
    <property type="entry name" value="MDR"/>
    <property type="match status" value="1"/>
</dbReference>
<proteinExistence type="predicted"/>
<dbReference type="InterPro" id="IPR013154">
    <property type="entry name" value="ADH-like_N"/>
</dbReference>
<dbReference type="InterPro" id="IPR052711">
    <property type="entry name" value="Zinc_ADH-like"/>
</dbReference>
<dbReference type="Proteomes" id="UP001500893">
    <property type="component" value="Unassembled WGS sequence"/>
</dbReference>
<dbReference type="InterPro" id="IPR036291">
    <property type="entry name" value="NAD(P)-bd_dom_sf"/>
</dbReference>
<accession>A0ABN3V1K0</accession>
<dbReference type="EMBL" id="BAAAVM010000119">
    <property type="protein sequence ID" value="GAA2774901.1"/>
    <property type="molecule type" value="Genomic_DNA"/>
</dbReference>
<protein>
    <submittedName>
        <fullName evidence="2">Zinc-binding dehydrogenase</fullName>
    </submittedName>
</protein>
<name>A0ABN3V1K0_9ACTN</name>
<organism evidence="2 3">
    <name type="scientific">Streptomyces rameus</name>
    <dbReference type="NCBI Taxonomy" id="68261"/>
    <lineage>
        <taxon>Bacteria</taxon>
        <taxon>Bacillati</taxon>
        <taxon>Actinomycetota</taxon>
        <taxon>Actinomycetes</taxon>
        <taxon>Kitasatosporales</taxon>
        <taxon>Streptomycetaceae</taxon>
        <taxon>Streptomyces</taxon>
    </lineage>
</organism>
<sequence length="329" mass="34412">MLAVYCSRPDSADPLRAAVVGDYPRQPVPEGWRVVRMLTTSLNMREINVLGGRAGTGQRYPVILGSDGCGVLDDGTEVVVHASVGSPGWTGPESVDPGRTVLSERHEGTFAEFAVVPCRNALPKPPELSAVDAACLPTAWLTAYRMLFVTAGAVPGQTVLVRGRRRLGTIASAVIVLASAAGVHVWVAGEPDDRELASGLGAEVFVTDSRLLPAPVDAVLDASVSGMGWLDDVAAVHPHGAIVCAGYRAGGGTLPRSAADAMRNLVFREIRVLGSGMGTAEDLRGLMEFLVATGVRPAVADVLDIREVGRGMRAMLTGATTGKLVFRLP</sequence>
<evidence type="ECO:0000259" key="1">
    <source>
        <dbReference type="SMART" id="SM00829"/>
    </source>
</evidence>
<dbReference type="SMART" id="SM00829">
    <property type="entry name" value="PKS_ER"/>
    <property type="match status" value="1"/>
</dbReference>